<evidence type="ECO:0000313" key="2">
    <source>
        <dbReference type="Proteomes" id="UP000000581"/>
    </source>
</evidence>
<dbReference type="eggNOG" id="COG4832">
    <property type="taxonomic scope" value="Bacteria"/>
</dbReference>
<dbReference type="Proteomes" id="UP000000581">
    <property type="component" value="Chromosome"/>
</dbReference>
<organism evidence="1 2">
    <name type="scientific">Lactobacillus johnsonii (strain CNCM I-12250 / La1 / NCC 533)</name>
    <dbReference type="NCBI Taxonomy" id="257314"/>
    <lineage>
        <taxon>Bacteria</taxon>
        <taxon>Bacillati</taxon>
        <taxon>Bacillota</taxon>
        <taxon>Bacilli</taxon>
        <taxon>Lactobacillales</taxon>
        <taxon>Lactobacillaceae</taxon>
        <taxon>Lactobacillus</taxon>
    </lineage>
</organism>
<dbReference type="Gene3D" id="3.20.80.10">
    <property type="entry name" value="Regulatory factor, effector binding domain"/>
    <property type="match status" value="1"/>
</dbReference>
<reference evidence="1 2" key="1">
    <citation type="journal article" date="2004" name="Proc. Natl. Acad. Sci. U.S.A.">
        <title>The genome sequence of the probiotic intestinal bacterium Lactobacillus johnsonii NCC 533.</title>
        <authorList>
            <person name="Pridmore R.D."/>
            <person name="Berger B."/>
            <person name="Desiere F."/>
            <person name="Vilanova D."/>
            <person name="Barretto C."/>
            <person name="Pittet A.-C."/>
            <person name="Zwahlen M.-C."/>
            <person name="Rouvet M."/>
            <person name="Altermann E."/>
            <person name="Barrangou R."/>
            <person name="Mollet B."/>
            <person name="Mercenier A."/>
            <person name="Klaenhammer T."/>
            <person name="Arigoni F."/>
            <person name="Schell M.A."/>
        </authorList>
    </citation>
    <scope>NUCLEOTIDE SEQUENCE [LARGE SCALE GENOMIC DNA]</scope>
    <source>
        <strain evidence="2">CNCM I-1225 / La1 / NCC 533</strain>
    </source>
</reference>
<dbReference type="KEGG" id="ljo:LJ_1482"/>
<gene>
    <name evidence="1" type="ordered locus">LJ_1482</name>
</gene>
<dbReference type="AlphaFoldDB" id="Q74IT3"/>
<sequence length="118" mass="13946">MVFDYKKEYKDLYFPKKKPELITIPEMNYLAVSGSGDPNKEDGTYKNALEMLYSVAYTIKMSKKGEHKILGYFDFVVPPLEGLWWMRDDSKIDYSHKENFSWISMIRLPDFVTPKELD</sequence>
<proteinExistence type="predicted"/>
<accession>Q74IT3</accession>
<protein>
    <submittedName>
        <fullName evidence="1">Uncharacterized protein</fullName>
    </submittedName>
</protein>
<evidence type="ECO:0000313" key="1">
    <source>
        <dbReference type="EMBL" id="AAS09250.1"/>
    </source>
</evidence>
<dbReference type="HOGENOM" id="CLU_083625_2_1_9"/>
<dbReference type="InterPro" id="IPR011256">
    <property type="entry name" value="Reg_factor_effector_dom_sf"/>
</dbReference>
<name>Q74IT3_LACJO</name>
<dbReference type="EMBL" id="AE017198">
    <property type="protein sequence ID" value="AAS09250.1"/>
    <property type="molecule type" value="Genomic_DNA"/>
</dbReference>